<evidence type="ECO:0000256" key="2">
    <source>
        <dbReference type="HAMAP-Rule" id="MF_00634"/>
    </source>
</evidence>
<dbReference type="EMBL" id="VFML01000001">
    <property type="protein sequence ID" value="TQJ01888.1"/>
    <property type="molecule type" value="Genomic_DNA"/>
</dbReference>
<dbReference type="NCBIfam" id="TIGR00251">
    <property type="entry name" value="DUF167 family protein"/>
    <property type="match status" value="1"/>
</dbReference>
<evidence type="ECO:0000313" key="3">
    <source>
        <dbReference type="EMBL" id="TQJ01888.1"/>
    </source>
</evidence>
<evidence type="ECO:0000313" key="4">
    <source>
        <dbReference type="Proteomes" id="UP000320876"/>
    </source>
</evidence>
<dbReference type="AlphaFoldDB" id="A0A542DFL5"/>
<dbReference type="Gene3D" id="3.30.1200.10">
    <property type="entry name" value="YggU-like"/>
    <property type="match status" value="1"/>
</dbReference>
<comment type="caution">
    <text evidence="3">The sequence shown here is derived from an EMBL/GenBank/DDBJ whole genome shotgun (WGS) entry which is preliminary data.</text>
</comment>
<organism evidence="3 4">
    <name type="scientific">Amycolatopsis cihanbeyliensis</name>
    <dbReference type="NCBI Taxonomy" id="1128664"/>
    <lineage>
        <taxon>Bacteria</taxon>
        <taxon>Bacillati</taxon>
        <taxon>Actinomycetota</taxon>
        <taxon>Actinomycetes</taxon>
        <taxon>Pseudonocardiales</taxon>
        <taxon>Pseudonocardiaceae</taxon>
        <taxon>Amycolatopsis</taxon>
    </lineage>
</organism>
<dbReference type="InterPro" id="IPR003746">
    <property type="entry name" value="DUF167"/>
</dbReference>
<name>A0A542DFL5_AMYCI</name>
<protein>
    <recommendedName>
        <fullName evidence="2">UPF0235 protein FB471_1604</fullName>
    </recommendedName>
</protein>
<keyword evidence="4" id="KW-1185">Reference proteome</keyword>
<dbReference type="OrthoDB" id="5244571at2"/>
<reference evidence="3 4" key="1">
    <citation type="submission" date="2019-06" db="EMBL/GenBank/DDBJ databases">
        <title>Sequencing the genomes of 1000 actinobacteria strains.</title>
        <authorList>
            <person name="Klenk H.-P."/>
        </authorList>
    </citation>
    <scope>NUCLEOTIDE SEQUENCE [LARGE SCALE GENOMIC DNA]</scope>
    <source>
        <strain evidence="3 4">DSM 45679</strain>
    </source>
</reference>
<comment type="similarity">
    <text evidence="1 2">Belongs to the UPF0235 family.</text>
</comment>
<accession>A0A542DFL5</accession>
<dbReference type="SMART" id="SM01152">
    <property type="entry name" value="DUF167"/>
    <property type="match status" value="1"/>
</dbReference>
<dbReference type="PANTHER" id="PTHR13420">
    <property type="entry name" value="UPF0235 PROTEIN C15ORF40"/>
    <property type="match status" value="1"/>
</dbReference>
<dbReference type="HAMAP" id="MF_00634">
    <property type="entry name" value="UPF0235"/>
    <property type="match status" value="1"/>
</dbReference>
<dbReference type="InterPro" id="IPR036591">
    <property type="entry name" value="YggU-like_sf"/>
</dbReference>
<dbReference type="Pfam" id="PF02594">
    <property type="entry name" value="DUF167"/>
    <property type="match status" value="1"/>
</dbReference>
<dbReference type="Proteomes" id="UP000320876">
    <property type="component" value="Unassembled WGS sequence"/>
</dbReference>
<dbReference type="SUPFAM" id="SSF69786">
    <property type="entry name" value="YggU-like"/>
    <property type="match status" value="1"/>
</dbReference>
<gene>
    <name evidence="3" type="ORF">FB471_1604</name>
</gene>
<evidence type="ECO:0000256" key="1">
    <source>
        <dbReference type="ARBA" id="ARBA00010364"/>
    </source>
</evidence>
<dbReference type="GO" id="GO:0005737">
    <property type="term" value="C:cytoplasm"/>
    <property type="evidence" value="ECO:0007669"/>
    <property type="project" value="TreeGrafter"/>
</dbReference>
<dbReference type="PANTHER" id="PTHR13420:SF7">
    <property type="entry name" value="UPF0235 PROTEIN C15ORF40"/>
    <property type="match status" value="1"/>
</dbReference>
<sequence>MRFAVRVKPGAKRAAVGGRWEGALGEALIVAVQAPAVGGKANEAVRGALAKALAVRPRDVVVVQGERSKDKLIEVPDAPPGARERLRSLFC</sequence>
<proteinExistence type="inferred from homology"/>